<reference evidence="2 3" key="1">
    <citation type="submission" date="2018-08" db="EMBL/GenBank/DDBJ databases">
        <title>A genome reference for cultivated species of the human gut microbiota.</title>
        <authorList>
            <person name="Zou Y."/>
            <person name="Xue W."/>
            <person name="Luo G."/>
        </authorList>
    </citation>
    <scope>NUCLEOTIDE SEQUENCE [LARGE SCALE GENOMIC DNA]</scope>
    <source>
        <strain evidence="2 3">AF18-12LB</strain>
    </source>
</reference>
<keyword evidence="3" id="KW-1185">Reference proteome</keyword>
<keyword evidence="2" id="KW-0808">Transferase</keyword>
<evidence type="ECO:0000313" key="3">
    <source>
        <dbReference type="Proteomes" id="UP000283360"/>
    </source>
</evidence>
<evidence type="ECO:0000313" key="2">
    <source>
        <dbReference type="EMBL" id="RGT91993.1"/>
    </source>
</evidence>
<feature type="domain" description="Polysaccharide pyruvyl transferase" evidence="1">
    <location>
        <begin position="16"/>
        <end position="309"/>
    </location>
</feature>
<gene>
    <name evidence="2" type="ORF">DWX03_03060</name>
</gene>
<dbReference type="Proteomes" id="UP000283360">
    <property type="component" value="Unassembled WGS sequence"/>
</dbReference>
<accession>A0A3R6AE18</accession>
<dbReference type="AlphaFoldDB" id="A0A3R6AE18"/>
<dbReference type="RefSeq" id="WP_117834510.1">
    <property type="nucleotide sequence ID" value="NZ_QRXJ01000003.1"/>
</dbReference>
<dbReference type="EMBL" id="QRXJ01000003">
    <property type="protein sequence ID" value="RGT91993.1"/>
    <property type="molecule type" value="Genomic_DNA"/>
</dbReference>
<dbReference type="PANTHER" id="PTHR36836:SF1">
    <property type="entry name" value="COLANIC ACID BIOSYNTHESIS PROTEIN WCAK"/>
    <property type="match status" value="1"/>
</dbReference>
<name>A0A3R6AE18_9FIRM</name>
<dbReference type="Pfam" id="PF04230">
    <property type="entry name" value="PS_pyruv_trans"/>
    <property type="match status" value="1"/>
</dbReference>
<organism evidence="2 3">
    <name type="scientific">Coprococcus comes</name>
    <dbReference type="NCBI Taxonomy" id="410072"/>
    <lineage>
        <taxon>Bacteria</taxon>
        <taxon>Bacillati</taxon>
        <taxon>Bacillota</taxon>
        <taxon>Clostridia</taxon>
        <taxon>Lachnospirales</taxon>
        <taxon>Lachnospiraceae</taxon>
        <taxon>Coprococcus</taxon>
    </lineage>
</organism>
<sequence>MSKERVGIISIHYGVNFGSALQAIALSRYLKDNYNFDKVDVINYIPQRFRRITRLKNLTGRGGAHFIHGLVRMYRFEKTNNKYISYLSKNASVSNPIYSMNDAKTIFGDYKYLIAGSDQIWNSEYNQGIDEMYYLGFASRKSSKIAYAASCGKEEYSEEEWDRIRKLLEDFSAISLREKSSVAIMENHGIKKCEFVLDPTFLFDRVQWAIYEKEVSKCPKDYLLIYFLDTTGEDIVKLAKRIAEVKGLHTVLIRPVYSKVKYDVDMVVSDMTPDNYIWLFRHASFVVTNSFHGVSFSINMERQFVALKRDKYNSRLDSIMNAMGLTDRLVTIEHDGIIENNINYSEVNERKRKLLKSSKDFLQNALQ</sequence>
<dbReference type="GO" id="GO:0016740">
    <property type="term" value="F:transferase activity"/>
    <property type="evidence" value="ECO:0007669"/>
    <property type="project" value="UniProtKB-KW"/>
</dbReference>
<dbReference type="InterPro" id="IPR007345">
    <property type="entry name" value="Polysacch_pyruvyl_Trfase"/>
</dbReference>
<evidence type="ECO:0000259" key="1">
    <source>
        <dbReference type="Pfam" id="PF04230"/>
    </source>
</evidence>
<proteinExistence type="predicted"/>
<dbReference type="PANTHER" id="PTHR36836">
    <property type="entry name" value="COLANIC ACID BIOSYNTHESIS PROTEIN WCAK"/>
    <property type="match status" value="1"/>
</dbReference>
<protein>
    <submittedName>
        <fullName evidence="2">Polysaccharide pyruvyl transferase family protein</fullName>
    </submittedName>
</protein>
<comment type="caution">
    <text evidence="2">The sequence shown here is derived from an EMBL/GenBank/DDBJ whole genome shotgun (WGS) entry which is preliminary data.</text>
</comment>